<keyword evidence="2" id="KW-0862">Zinc</keyword>
<dbReference type="AlphaFoldDB" id="A0A3N4GTF6"/>
<dbReference type="EMBL" id="RKMH01000002">
    <property type="protein sequence ID" value="RPA65605.1"/>
    <property type="molecule type" value="Genomic_DNA"/>
</dbReference>
<comment type="cofactor">
    <cofactor evidence="2">
        <name>Zn(2+)</name>
        <dbReference type="ChEBI" id="CHEBI:29105"/>
    </cofactor>
</comment>
<dbReference type="Gene3D" id="3.40.50.720">
    <property type="entry name" value="NAD(P)-binding Rossmann-like Domain"/>
    <property type="match status" value="2"/>
</dbReference>
<dbReference type="SUPFAM" id="SSF50129">
    <property type="entry name" value="GroES-like"/>
    <property type="match status" value="1"/>
</dbReference>
<dbReference type="SUPFAM" id="SSF51735">
    <property type="entry name" value="NAD(P)-binding Rossmann-fold domains"/>
    <property type="match status" value="1"/>
</dbReference>
<dbReference type="OrthoDB" id="9797931at2"/>
<evidence type="ECO:0000259" key="3">
    <source>
        <dbReference type="SMART" id="SM00829"/>
    </source>
</evidence>
<dbReference type="InterPro" id="IPR020843">
    <property type="entry name" value="ER"/>
</dbReference>
<proteinExistence type="inferred from homology"/>
<dbReference type="PANTHER" id="PTHR43189:SF1">
    <property type="entry name" value="ZINC-TYPE ALCOHOL DEHYDROGENASE-LIKE PROTEIN C1198.01"/>
    <property type="match status" value="1"/>
</dbReference>
<dbReference type="InterPro" id="IPR013149">
    <property type="entry name" value="ADH-like_C"/>
</dbReference>
<dbReference type="SMART" id="SM00829">
    <property type="entry name" value="PKS_ER"/>
    <property type="match status" value="1"/>
</dbReference>
<dbReference type="Proteomes" id="UP000267536">
    <property type="component" value="Unassembled WGS sequence"/>
</dbReference>
<name>A0A3N4GTF6_9ACTN</name>
<protein>
    <submittedName>
        <fullName evidence="4">Alcohol dehydrogenase</fullName>
    </submittedName>
</protein>
<sequence length="387" mass="41021">MRAVVCHQGQLSVQNVSAPEPGVGQVLLRVRRAGICGSDLHARLHGDETADVAAAVGYDAFMRSDQSVIMGHEFVGEVVSYGPRCRKKWEPGTAVVSLPMVRHGSDPHLTGLSEHAPGAYADFVIVSEDMTMEVPHTVSLDEAALTEPMAVAYHAVRRGEVGRRDVAVVIGCGPIGLAVILILKATGVRTVIASDLSAGRRDLARKVGADLVVDPTVDSPWDAVVDKGRYMSRASDLFGAAFDGMRTLRRIPVVPWATVFHLADKLGATPKGPIVFECVGVPGMIEQVMTGAPLRSRIVVVGVCMESDAIRPAMGINKELELRFVFGYDPAEFHDTLQMIAGGDVDVTPLVTATIGLDGVAAAFDALGSAEHHAKVLIDPASEVVAL</sequence>
<dbReference type="CDD" id="cd08262">
    <property type="entry name" value="Zn_ADH8"/>
    <property type="match status" value="1"/>
</dbReference>
<dbReference type="RefSeq" id="WP_123925387.1">
    <property type="nucleotide sequence ID" value="NZ_JBPSDP010000009.1"/>
</dbReference>
<dbReference type="InterPro" id="IPR011032">
    <property type="entry name" value="GroES-like_sf"/>
</dbReference>
<dbReference type="InterPro" id="IPR036291">
    <property type="entry name" value="NAD(P)-bd_dom_sf"/>
</dbReference>
<evidence type="ECO:0000313" key="4">
    <source>
        <dbReference type="EMBL" id="RPA65605.1"/>
    </source>
</evidence>
<gene>
    <name evidence="4" type="ORF">EF294_02255</name>
</gene>
<dbReference type="PANTHER" id="PTHR43189">
    <property type="entry name" value="ZINC-TYPE ALCOHOL DEHYDROGENASE-LIKE PROTEIN C1198.01-RELATED"/>
    <property type="match status" value="1"/>
</dbReference>
<dbReference type="PROSITE" id="PS00059">
    <property type="entry name" value="ADH_ZINC"/>
    <property type="match status" value="1"/>
</dbReference>
<dbReference type="InterPro" id="IPR002328">
    <property type="entry name" value="ADH_Zn_CS"/>
</dbReference>
<keyword evidence="1" id="KW-0560">Oxidoreductase</keyword>
<evidence type="ECO:0000313" key="5">
    <source>
        <dbReference type="Proteomes" id="UP000267536"/>
    </source>
</evidence>
<dbReference type="GO" id="GO:0008270">
    <property type="term" value="F:zinc ion binding"/>
    <property type="evidence" value="ECO:0007669"/>
    <property type="project" value="InterPro"/>
</dbReference>
<dbReference type="Pfam" id="PF00107">
    <property type="entry name" value="ADH_zinc_N"/>
    <property type="match status" value="1"/>
</dbReference>
<dbReference type="Gene3D" id="3.90.180.10">
    <property type="entry name" value="Medium-chain alcohol dehydrogenases, catalytic domain"/>
    <property type="match status" value="2"/>
</dbReference>
<dbReference type="InterPro" id="IPR013154">
    <property type="entry name" value="ADH-like_N"/>
</dbReference>
<organism evidence="4 5">
    <name type="scientific">Gordonia oryzae</name>
    <dbReference type="NCBI Taxonomy" id="2487349"/>
    <lineage>
        <taxon>Bacteria</taxon>
        <taxon>Bacillati</taxon>
        <taxon>Actinomycetota</taxon>
        <taxon>Actinomycetes</taxon>
        <taxon>Mycobacteriales</taxon>
        <taxon>Gordoniaceae</taxon>
        <taxon>Gordonia</taxon>
    </lineage>
</organism>
<evidence type="ECO:0000256" key="1">
    <source>
        <dbReference type="ARBA" id="ARBA00023002"/>
    </source>
</evidence>
<comment type="caution">
    <text evidence="4">The sequence shown here is derived from an EMBL/GenBank/DDBJ whole genome shotgun (WGS) entry which is preliminary data.</text>
</comment>
<reference evidence="4 5" key="1">
    <citation type="submission" date="2018-11" db="EMBL/GenBank/DDBJ databases">
        <title>Draft genome sequence of Gordonia sp. RS15-1S isolated from rice stems.</title>
        <authorList>
            <person name="Muangham S."/>
        </authorList>
    </citation>
    <scope>NUCLEOTIDE SEQUENCE [LARGE SCALE GENOMIC DNA]</scope>
    <source>
        <strain evidence="4 5">RS15-1S</strain>
    </source>
</reference>
<dbReference type="GO" id="GO:0016491">
    <property type="term" value="F:oxidoreductase activity"/>
    <property type="evidence" value="ECO:0007669"/>
    <property type="project" value="UniProtKB-KW"/>
</dbReference>
<keyword evidence="5" id="KW-1185">Reference proteome</keyword>
<comment type="similarity">
    <text evidence="2">Belongs to the zinc-containing alcohol dehydrogenase family.</text>
</comment>
<dbReference type="Pfam" id="PF08240">
    <property type="entry name" value="ADH_N"/>
    <property type="match status" value="1"/>
</dbReference>
<accession>A0A3N4GTF6</accession>
<evidence type="ECO:0000256" key="2">
    <source>
        <dbReference type="RuleBase" id="RU361277"/>
    </source>
</evidence>
<keyword evidence="2" id="KW-0479">Metal-binding</keyword>
<feature type="domain" description="Enoyl reductase (ER)" evidence="3">
    <location>
        <begin position="9"/>
        <end position="378"/>
    </location>
</feature>